<keyword evidence="4" id="KW-1185">Reference proteome</keyword>
<dbReference type="EMBL" id="KZ819322">
    <property type="protein sequence ID" value="PWN23130.1"/>
    <property type="molecule type" value="Genomic_DNA"/>
</dbReference>
<evidence type="ECO:0000313" key="4">
    <source>
        <dbReference type="Proteomes" id="UP000245942"/>
    </source>
</evidence>
<dbReference type="InterPro" id="IPR011993">
    <property type="entry name" value="PH-like_dom_sf"/>
</dbReference>
<sequence length="1751" mass="183077">MGPTTLFPALSISDTSRTKGSEIQQATTGPLHQRRTSRDALASASQASSSGSAFDADHMMKEPVTTTALPGDNAAAMGSRSRTRSGASTAGPSLLAREQAHMLRSISHLGKTQTTPPVTVPIEEDHTEFMARAGLSTAHVIPPPITVPPPSYEGTTPPSASPTTSGPSSPRMSFSQIRSRSKPTGLLAEGASPAVEVPSSSPQSSRQPSSRAIRGAAVGFFASSRRQSESENTISSGHALKPGSSSTFTSPQHKTSSPQLGRLASALKSRENLQPTSSTASPSLKASRPSDAGTIGAGASGTGCNPNLTASFRRRGSAPALEEPSSSSLSLAPPSINHQSRRSNDPAIPLYPTSGSHSAQPGSGSDLASQARLAQGSAGQMTSGSSQSPPLTSLSSYAFPTAGSQQSMTPAASTLPESPSASPTASAHKELAPEPSPYRFQRSSVSTSPDNIGTSTSNRSSRTSFEMSNRAANRRPTAAQSAGMAPALPEHPLEDERTASYTGASAPMSFNVSRDLSSSATSIMDNPGESYDFNATMSSSYADTASTTMSPSRFSSGRPSVDSRRGSRSSGLRLEKLRSWASRSSQNLGLDQPYSSASSNTRMSMDVSGHRGQAYGGVLQPGTAPRLDQGRKSMSIFRPWGGSAVDASQSEEHSSALAKLRRSSFMRSRPSISRDVDESGEGSNDPDVLAGGSWMKKITGKRASNKRAMASSAPPMPDHVPFSTAQSQAFGQTRPSSEMEILEDPEVSFSSAFGPVQPGAVVAEERTKQHGPEEQVPHSSPKDRLQSAALAAHFSSRRSTSTDEASTASGNSSAANSLAVSQPSSASLHSQHTGITAPSTSSPNDVALAPLTSNTTLAATPASRGEKASSGGEALQAEQTSTRPQTPQTPLAGDFFVDAPEALTVAHKRSVDQLSVLTAPETPLPASPAANATSQAVAAVRTTESSRSATPEAIVTSSDPPRRTARSRRSLFHVPRLNSMQGIPRRQGGDDSEGEDNGDRRGSSGGDGRTPGGGAGGDRSGGSSEDETEADNGESESGSETDTDTESHDEEETDAEDSRTEREGMGMPGSFFTAAADLDMMANGDAAPTPQSASPAVDRLSRRPGDIQMPPAPKFVAGPLNSSPSTSGRNTPSASNPAEGVIVGRSGWFSFHQTPFETPTPGPEQNGMAARTPMASQAYEPSYFSHRPAAARNVASNVADSGIPPPSPSIISRSRAPSSASSRSMRLVPTPGRDMPPPSLPPALGLHLKGKSTQASRAGSGSAASSPLQPQRAGSANVSPMQQQRQRLATSPIASPASGDQTVPGPYSMSGLLAPAPHPAIAASRSPSMRSTHTVAVSQGLDGSSAQKQPAHRPGLYQQQSRSLINLPSSNRQANARDIMTPLSPNRQQPFASHQAKSRQEDDKAVKTAALDTDFASKPPPTPAVEDAPHLQRRRSMIEMAAVPPPYAIIHSRPEGPQKIFPREEEGKERLPKYGCSVHIEGYLSRKMEFSAPRVQAKDRGWSKKYFVLHGTCLKVYRNDMSGAPRSPPGDMQGQHVHPVPINEDGSNGGASTTPGANLIEAMQHTRLPLGSHNDSRNGLIRNYSLQSAESGLAADYLKRRHVVRVRAEGEQFLIQTTSDKHVVDWIEALQAATNVSLDLESRAMPKFITLPRRRRRRPAAAAGAAGAAPGATAEEREAADLAEAQRRSLAEAAGNGRASTSTAATGTASGRSTSAPRSTEGTPAPSAAFDDMLREEHEDMARPDQRESVA</sequence>
<evidence type="ECO:0000259" key="2">
    <source>
        <dbReference type="PROSITE" id="PS50003"/>
    </source>
</evidence>
<feature type="domain" description="PH" evidence="2">
    <location>
        <begin position="1477"/>
        <end position="1635"/>
    </location>
</feature>
<feature type="compositionally biased region" description="Polar residues" evidence="1">
    <location>
        <begin position="441"/>
        <end position="453"/>
    </location>
</feature>
<feature type="compositionally biased region" description="Low complexity" evidence="1">
    <location>
        <begin position="409"/>
        <end position="426"/>
    </location>
</feature>
<dbReference type="OrthoDB" id="5865767at2759"/>
<reference evidence="3 4" key="1">
    <citation type="journal article" date="2018" name="Mol. Biol. Evol.">
        <title>Broad Genomic Sampling Reveals a Smut Pathogenic Ancestry of the Fungal Clade Ustilaginomycotina.</title>
        <authorList>
            <person name="Kijpornyongpan T."/>
            <person name="Mondo S.J."/>
            <person name="Barry K."/>
            <person name="Sandor L."/>
            <person name="Lee J."/>
            <person name="Lipzen A."/>
            <person name="Pangilinan J."/>
            <person name="LaButti K."/>
            <person name="Hainaut M."/>
            <person name="Henrissat B."/>
            <person name="Grigoriev I.V."/>
            <person name="Spatafora J.W."/>
            <person name="Aime M.C."/>
        </authorList>
    </citation>
    <scope>NUCLEOTIDE SEQUENCE [LARGE SCALE GENOMIC DNA]</scope>
    <source>
        <strain evidence="3 4">MCA 4718</strain>
    </source>
</reference>
<dbReference type="InterPro" id="IPR041681">
    <property type="entry name" value="PH_9"/>
</dbReference>
<feature type="compositionally biased region" description="Basic and acidic residues" evidence="1">
    <location>
        <begin position="1674"/>
        <end position="1690"/>
    </location>
</feature>
<feature type="compositionally biased region" description="Polar residues" evidence="1">
    <location>
        <begin position="21"/>
        <end position="30"/>
    </location>
</feature>
<dbReference type="InterPro" id="IPR001849">
    <property type="entry name" value="PH_domain"/>
</dbReference>
<feature type="compositionally biased region" description="Polar residues" evidence="1">
    <location>
        <begin position="1383"/>
        <end position="1392"/>
    </location>
</feature>
<gene>
    <name evidence="3" type="ORF">BCV69DRAFT_297084</name>
</gene>
<dbReference type="Gene3D" id="2.30.29.30">
    <property type="entry name" value="Pleckstrin-homology domain (PH domain)/Phosphotyrosine-binding domain (PTB)"/>
    <property type="match status" value="1"/>
</dbReference>
<feature type="compositionally biased region" description="Polar residues" evidence="1">
    <location>
        <begin position="543"/>
        <end position="554"/>
    </location>
</feature>
<feature type="region of interest" description="Disordered" evidence="1">
    <location>
        <begin position="1651"/>
        <end position="1751"/>
    </location>
</feature>
<feature type="compositionally biased region" description="Low complexity" evidence="1">
    <location>
        <begin position="1209"/>
        <end position="1224"/>
    </location>
</feature>
<feature type="compositionally biased region" description="Polar residues" evidence="1">
    <location>
        <begin position="272"/>
        <end position="284"/>
    </location>
</feature>
<feature type="compositionally biased region" description="Low complexity" evidence="1">
    <location>
        <begin position="805"/>
        <end position="821"/>
    </location>
</feature>
<dbReference type="PROSITE" id="PS50003">
    <property type="entry name" value="PH_DOMAIN"/>
    <property type="match status" value="1"/>
</dbReference>
<feature type="compositionally biased region" description="Polar residues" evidence="1">
    <location>
        <begin position="1329"/>
        <end position="1348"/>
    </location>
</feature>
<dbReference type="GeneID" id="37015811"/>
<dbReference type="PANTHER" id="PTHR37283">
    <property type="entry name" value="PH DOMAIN-CONTAINING PROTEIN YHR131C"/>
    <property type="match status" value="1"/>
</dbReference>
<feature type="compositionally biased region" description="Low complexity" evidence="1">
    <location>
        <begin position="1693"/>
        <end position="1716"/>
    </location>
</feature>
<feature type="compositionally biased region" description="Low complexity" evidence="1">
    <location>
        <begin position="454"/>
        <end position="464"/>
    </location>
</feature>
<organism evidence="3 4">
    <name type="scientific">Pseudomicrostroma glucosiphilum</name>
    <dbReference type="NCBI Taxonomy" id="1684307"/>
    <lineage>
        <taxon>Eukaryota</taxon>
        <taxon>Fungi</taxon>
        <taxon>Dikarya</taxon>
        <taxon>Basidiomycota</taxon>
        <taxon>Ustilaginomycotina</taxon>
        <taxon>Exobasidiomycetes</taxon>
        <taxon>Microstromatales</taxon>
        <taxon>Microstromatales incertae sedis</taxon>
        <taxon>Pseudomicrostroma</taxon>
    </lineage>
</organism>
<feature type="compositionally biased region" description="Low complexity" evidence="1">
    <location>
        <begin position="74"/>
        <end position="91"/>
    </location>
</feature>
<feature type="compositionally biased region" description="Low complexity" evidence="1">
    <location>
        <begin position="1255"/>
        <end position="1266"/>
    </location>
</feature>
<feature type="compositionally biased region" description="Polar residues" evidence="1">
    <location>
        <begin position="723"/>
        <end position="736"/>
    </location>
</feature>
<dbReference type="STRING" id="1684307.A0A316UD34"/>
<dbReference type="SUPFAM" id="SSF50729">
    <property type="entry name" value="PH domain-like"/>
    <property type="match status" value="1"/>
</dbReference>
<feature type="region of interest" description="Disordered" evidence="1">
    <location>
        <begin position="922"/>
        <end position="1406"/>
    </location>
</feature>
<feature type="region of interest" description="Disordered" evidence="1">
    <location>
        <begin position="140"/>
        <end position="511"/>
    </location>
</feature>
<proteinExistence type="predicted"/>
<feature type="compositionally biased region" description="Polar residues" evidence="1">
    <location>
        <begin position="243"/>
        <end position="259"/>
    </location>
</feature>
<feature type="region of interest" description="Disordered" evidence="1">
    <location>
        <begin position="659"/>
        <end position="893"/>
    </location>
</feature>
<feature type="region of interest" description="Disordered" evidence="1">
    <location>
        <begin position="543"/>
        <end position="603"/>
    </location>
</feature>
<dbReference type="Pfam" id="PF15410">
    <property type="entry name" value="PH_9"/>
    <property type="match status" value="1"/>
</dbReference>
<dbReference type="SMART" id="SM00233">
    <property type="entry name" value="PH"/>
    <property type="match status" value="1"/>
</dbReference>
<feature type="compositionally biased region" description="Low complexity" evidence="1">
    <location>
        <begin position="1319"/>
        <end position="1328"/>
    </location>
</feature>
<feature type="compositionally biased region" description="Polar residues" evidence="1">
    <location>
        <begin position="1267"/>
        <end position="1301"/>
    </location>
</feature>
<feature type="compositionally biased region" description="Polar residues" evidence="1">
    <location>
        <begin position="581"/>
        <end position="603"/>
    </location>
</feature>
<feature type="compositionally biased region" description="Basic and acidic residues" evidence="1">
    <location>
        <begin position="763"/>
        <end position="785"/>
    </location>
</feature>
<feature type="compositionally biased region" description="Low complexity" evidence="1">
    <location>
        <begin position="198"/>
        <end position="211"/>
    </location>
</feature>
<protein>
    <recommendedName>
        <fullName evidence="2">PH domain-containing protein</fullName>
    </recommendedName>
</protein>
<name>A0A316UD34_9BASI</name>
<feature type="compositionally biased region" description="Basic and acidic residues" evidence="1">
    <location>
        <begin position="1732"/>
        <end position="1751"/>
    </location>
</feature>
<feature type="compositionally biased region" description="Acidic residues" evidence="1">
    <location>
        <begin position="1024"/>
        <end position="1055"/>
    </location>
</feature>
<feature type="region of interest" description="Disordered" evidence="1">
    <location>
        <begin position="1"/>
        <end position="91"/>
    </location>
</feature>
<feature type="compositionally biased region" description="Low complexity" evidence="1">
    <location>
        <begin position="382"/>
        <end position="396"/>
    </location>
</feature>
<feature type="compositionally biased region" description="Low complexity" evidence="1">
    <location>
        <begin position="879"/>
        <end position="890"/>
    </location>
</feature>
<feature type="compositionally biased region" description="Polar residues" evidence="1">
    <location>
        <begin position="353"/>
        <end position="368"/>
    </location>
</feature>
<accession>A0A316UD34</accession>
<dbReference type="RefSeq" id="XP_025350290.1">
    <property type="nucleotide sequence ID" value="XM_025494077.1"/>
</dbReference>
<dbReference type="PANTHER" id="PTHR37283:SF1">
    <property type="entry name" value="PH DOMAIN-CONTAINING PROTEIN YHR131C"/>
    <property type="match status" value="1"/>
</dbReference>
<evidence type="ECO:0000256" key="1">
    <source>
        <dbReference type="SAM" id="MobiDB-lite"/>
    </source>
</evidence>
<feature type="compositionally biased region" description="Polar residues" evidence="1">
    <location>
        <begin position="942"/>
        <end position="959"/>
    </location>
</feature>
<feature type="compositionally biased region" description="Polar residues" evidence="1">
    <location>
        <begin position="1120"/>
        <end position="1136"/>
    </location>
</feature>
<feature type="compositionally biased region" description="Low complexity" evidence="1">
    <location>
        <begin position="39"/>
        <end position="54"/>
    </location>
</feature>
<evidence type="ECO:0000313" key="3">
    <source>
        <dbReference type="EMBL" id="PWN23130.1"/>
    </source>
</evidence>
<feature type="compositionally biased region" description="Polar residues" evidence="1">
    <location>
        <begin position="499"/>
        <end position="511"/>
    </location>
</feature>
<feature type="compositionally biased region" description="Low complexity" evidence="1">
    <location>
        <begin position="1660"/>
        <end position="1673"/>
    </location>
</feature>
<feature type="compositionally biased region" description="Polar residues" evidence="1">
    <location>
        <begin position="822"/>
        <end position="844"/>
    </location>
</feature>
<feature type="compositionally biased region" description="Gly residues" evidence="1">
    <location>
        <begin position="1003"/>
        <end position="1020"/>
    </location>
</feature>
<feature type="compositionally biased region" description="Pro residues" evidence="1">
    <location>
        <begin position="141"/>
        <end position="151"/>
    </location>
</feature>
<dbReference type="Proteomes" id="UP000245942">
    <property type="component" value="Unassembled WGS sequence"/>
</dbReference>
<feature type="compositionally biased region" description="Low complexity" evidence="1">
    <location>
        <begin position="927"/>
        <end position="940"/>
    </location>
</feature>
<feature type="compositionally biased region" description="Low complexity" evidence="1">
    <location>
        <begin position="317"/>
        <end position="335"/>
    </location>
</feature>
<feature type="compositionally biased region" description="Polar residues" evidence="1">
    <location>
        <begin position="1357"/>
        <end position="1374"/>
    </location>
</feature>
<feature type="compositionally biased region" description="Low complexity" evidence="1">
    <location>
        <begin position="154"/>
        <end position="170"/>
    </location>
</feature>